<dbReference type="GO" id="GO:0006508">
    <property type="term" value="P:proteolysis"/>
    <property type="evidence" value="ECO:0007669"/>
    <property type="project" value="UniProtKB-UniRule"/>
</dbReference>
<dbReference type="GO" id="GO:0030163">
    <property type="term" value="P:protein catabolic process"/>
    <property type="evidence" value="ECO:0007669"/>
    <property type="project" value="InterPro"/>
</dbReference>
<proteinExistence type="inferred from homology"/>
<dbReference type="PANTHER" id="PTHR33473">
    <property type="entry name" value="ATP-DEPENDENT CLP PROTEASE ADAPTER PROTEIN CLPS1, CHLOROPLASTIC"/>
    <property type="match status" value="1"/>
</dbReference>
<evidence type="ECO:0000313" key="4">
    <source>
        <dbReference type="Proteomes" id="UP001178354"/>
    </source>
</evidence>
<evidence type="ECO:0000313" key="3">
    <source>
        <dbReference type="EMBL" id="MDP1521313.1"/>
    </source>
</evidence>
<evidence type="ECO:0000256" key="1">
    <source>
        <dbReference type="HAMAP-Rule" id="MF_00302"/>
    </source>
</evidence>
<feature type="domain" description="Adaptor protein ClpS core" evidence="2">
    <location>
        <begin position="42"/>
        <end position="121"/>
    </location>
</feature>
<comment type="subunit">
    <text evidence="1">Binds to the N-terminal domain of the chaperone ClpA.</text>
</comment>
<dbReference type="Gene3D" id="3.30.1390.10">
    <property type="match status" value="1"/>
</dbReference>
<protein>
    <recommendedName>
        <fullName evidence="1">ATP-dependent Clp protease adapter protein ClpS</fullName>
    </recommendedName>
</protein>
<organism evidence="3 4">
    <name type="scientific">Porticoccus litoralis</name>
    <dbReference type="NCBI Taxonomy" id="434086"/>
    <lineage>
        <taxon>Bacteria</taxon>
        <taxon>Pseudomonadati</taxon>
        <taxon>Pseudomonadota</taxon>
        <taxon>Gammaproteobacteria</taxon>
        <taxon>Cellvibrionales</taxon>
        <taxon>Porticoccaceae</taxon>
        <taxon>Porticoccus</taxon>
    </lineage>
</organism>
<reference evidence="3" key="2">
    <citation type="submission" date="2023-08" db="EMBL/GenBank/DDBJ databases">
        <authorList>
            <person name="Luo J."/>
        </authorList>
    </citation>
    <scope>NUCLEOTIDE SEQUENCE</scope>
    <source>
        <strain evidence="3">DSM 25064</strain>
    </source>
</reference>
<dbReference type="AlphaFoldDB" id="A0AAW8B4M4"/>
<sequence>MKEIIEHYETMSLNIRLSDKSDGDQWQHAGEAVVEETRPELKRPRRYKVVLFNDDFTPMEFVVELLEVFFGMNREAATRVMLKVHMEGKAVCGVYTKDVAETKVAQVNQYARDNEHPLLCETEPEADDDL</sequence>
<evidence type="ECO:0000259" key="2">
    <source>
        <dbReference type="Pfam" id="PF02617"/>
    </source>
</evidence>
<comment type="caution">
    <text evidence="3">The sequence shown here is derived from an EMBL/GenBank/DDBJ whole genome shotgun (WGS) entry which is preliminary data.</text>
</comment>
<dbReference type="NCBIfam" id="NF000670">
    <property type="entry name" value="PRK00033.1-3"/>
    <property type="match status" value="1"/>
</dbReference>
<keyword evidence="3" id="KW-0645">Protease</keyword>
<name>A0AAW8B4M4_9GAMM</name>
<keyword evidence="4" id="KW-1185">Reference proteome</keyword>
<dbReference type="InterPro" id="IPR003769">
    <property type="entry name" value="ClpS_core"/>
</dbReference>
<dbReference type="InterPro" id="IPR014719">
    <property type="entry name" value="Ribosomal_bL12_C/ClpS-like"/>
</dbReference>
<accession>A0AAW8B4M4</accession>
<dbReference type="EMBL" id="JAUUUU010000006">
    <property type="protein sequence ID" value="MDP1521313.1"/>
    <property type="molecule type" value="Genomic_DNA"/>
</dbReference>
<dbReference type="GO" id="GO:0008233">
    <property type="term" value="F:peptidase activity"/>
    <property type="evidence" value="ECO:0007669"/>
    <property type="project" value="UniProtKB-KW"/>
</dbReference>
<comment type="function">
    <text evidence="1">Involved in the modulation of the specificity of the ClpAP-mediated ATP-dependent protein degradation.</text>
</comment>
<dbReference type="Pfam" id="PF02617">
    <property type="entry name" value="ClpS"/>
    <property type="match status" value="1"/>
</dbReference>
<dbReference type="FunFam" id="3.30.1390.10:FF:000002">
    <property type="entry name" value="ATP-dependent Clp protease adapter protein ClpS"/>
    <property type="match status" value="1"/>
</dbReference>
<dbReference type="NCBIfam" id="NF000672">
    <property type="entry name" value="PRK00033.1-5"/>
    <property type="match status" value="1"/>
</dbReference>
<dbReference type="Proteomes" id="UP001178354">
    <property type="component" value="Unassembled WGS sequence"/>
</dbReference>
<dbReference type="PANTHER" id="PTHR33473:SF19">
    <property type="entry name" value="ATP-DEPENDENT CLP PROTEASE ADAPTER PROTEIN CLPS"/>
    <property type="match status" value="1"/>
</dbReference>
<gene>
    <name evidence="1 3" type="primary">clpS</name>
    <name evidence="3" type="ORF">Q8A57_10055</name>
</gene>
<dbReference type="HAMAP" id="MF_00302">
    <property type="entry name" value="ClpS"/>
    <property type="match status" value="1"/>
</dbReference>
<comment type="similarity">
    <text evidence="1">Belongs to the ClpS family.</text>
</comment>
<keyword evidence="3" id="KW-0378">Hydrolase</keyword>
<dbReference type="NCBIfam" id="NF000669">
    <property type="entry name" value="PRK00033.1-2"/>
    <property type="match status" value="1"/>
</dbReference>
<reference evidence="3" key="1">
    <citation type="journal article" date="2010" name="Int. J. Syst. Evol. Microbiol.">
        <title>Porticoccus litoralis gen. nov., sp. nov., a gammaproteobacterium isolated from the Yellow Sea.</title>
        <authorList>
            <person name="Oh H.M."/>
            <person name="Kim H."/>
            <person name="Kim K.M."/>
            <person name="Min G.S."/>
            <person name="Cho J.C."/>
        </authorList>
    </citation>
    <scope>NUCLEOTIDE SEQUENCE</scope>
    <source>
        <strain evidence="3">DSM 25064</strain>
    </source>
</reference>
<dbReference type="SUPFAM" id="SSF54736">
    <property type="entry name" value="ClpS-like"/>
    <property type="match status" value="1"/>
</dbReference>
<dbReference type="InterPro" id="IPR022935">
    <property type="entry name" value="ClpS"/>
</dbReference>